<evidence type="ECO:0000313" key="1">
    <source>
        <dbReference type="EMBL" id="KAK2568343.1"/>
    </source>
</evidence>
<evidence type="ECO:0000313" key="2">
    <source>
        <dbReference type="Proteomes" id="UP001249851"/>
    </source>
</evidence>
<name>A0AAD9QW03_ACRCE</name>
<accession>A0AAD9QW03</accession>
<organism evidence="1 2">
    <name type="scientific">Acropora cervicornis</name>
    <name type="common">Staghorn coral</name>
    <dbReference type="NCBI Taxonomy" id="6130"/>
    <lineage>
        <taxon>Eukaryota</taxon>
        <taxon>Metazoa</taxon>
        <taxon>Cnidaria</taxon>
        <taxon>Anthozoa</taxon>
        <taxon>Hexacorallia</taxon>
        <taxon>Scleractinia</taxon>
        <taxon>Astrocoeniina</taxon>
        <taxon>Acroporidae</taxon>
        <taxon>Acropora</taxon>
    </lineage>
</organism>
<dbReference type="Proteomes" id="UP001249851">
    <property type="component" value="Unassembled WGS sequence"/>
</dbReference>
<dbReference type="EMBL" id="JARQWQ010000012">
    <property type="protein sequence ID" value="KAK2568343.1"/>
    <property type="molecule type" value="Genomic_DNA"/>
</dbReference>
<keyword evidence="2" id="KW-1185">Reference proteome</keyword>
<reference evidence="1" key="1">
    <citation type="journal article" date="2023" name="G3 (Bethesda)">
        <title>Whole genome assembly and annotation of the endangered Caribbean coral Acropora cervicornis.</title>
        <authorList>
            <person name="Selwyn J.D."/>
            <person name="Vollmer S.V."/>
        </authorList>
    </citation>
    <scope>NUCLEOTIDE SEQUENCE</scope>
    <source>
        <strain evidence="1">K2</strain>
    </source>
</reference>
<comment type="caution">
    <text evidence="1">The sequence shown here is derived from an EMBL/GenBank/DDBJ whole genome shotgun (WGS) entry which is preliminary data.</text>
</comment>
<sequence>MGLLRILRWRTEYCWLARCELTVLTFVIERKKVMRAICSRTVKKRIKTDTTEFLFICCAR</sequence>
<protein>
    <submittedName>
        <fullName evidence="1">Uncharacterized protein</fullName>
    </submittedName>
</protein>
<reference evidence="1" key="2">
    <citation type="journal article" date="2023" name="Science">
        <title>Genomic signatures of disease resistance in endangered staghorn corals.</title>
        <authorList>
            <person name="Vollmer S.V."/>
            <person name="Selwyn J.D."/>
            <person name="Despard B.A."/>
            <person name="Roesel C.L."/>
        </authorList>
    </citation>
    <scope>NUCLEOTIDE SEQUENCE</scope>
    <source>
        <strain evidence="1">K2</strain>
    </source>
</reference>
<gene>
    <name evidence="1" type="ORF">P5673_007361</name>
</gene>
<dbReference type="AlphaFoldDB" id="A0AAD9QW03"/>
<proteinExistence type="predicted"/>